<dbReference type="Proteomes" id="UP000824010">
    <property type="component" value="Chromosome"/>
</dbReference>
<organism evidence="2 3">
    <name type="scientific">Pseudomonas maumuensis</name>
    <dbReference type="NCBI Taxonomy" id="2842354"/>
    <lineage>
        <taxon>Bacteria</taxon>
        <taxon>Pseudomonadati</taxon>
        <taxon>Pseudomonadota</taxon>
        <taxon>Gammaproteobacteria</taxon>
        <taxon>Pseudomonadales</taxon>
        <taxon>Pseudomonadaceae</taxon>
        <taxon>Pseudomonas</taxon>
    </lineage>
</organism>
<dbReference type="Pfam" id="PF03476">
    <property type="entry name" value="MOSC_N"/>
    <property type="match status" value="1"/>
</dbReference>
<gene>
    <name evidence="2" type="ORF">KSS90_17700</name>
</gene>
<dbReference type="PANTHER" id="PTHR14237">
    <property type="entry name" value="MOLYBDOPTERIN COFACTOR SULFURASE MOSC"/>
    <property type="match status" value="1"/>
</dbReference>
<protein>
    <submittedName>
        <fullName evidence="2">MOSC domain-containing protein</fullName>
    </submittedName>
</protein>
<keyword evidence="3" id="KW-1185">Reference proteome</keyword>
<dbReference type="PROSITE" id="PS51340">
    <property type="entry name" value="MOSC"/>
    <property type="match status" value="1"/>
</dbReference>
<feature type="domain" description="MOSC" evidence="1">
    <location>
        <begin position="124"/>
        <end position="266"/>
    </location>
</feature>
<evidence type="ECO:0000259" key="1">
    <source>
        <dbReference type="PROSITE" id="PS51340"/>
    </source>
</evidence>
<dbReference type="InterPro" id="IPR005303">
    <property type="entry name" value="MOCOS_middle"/>
</dbReference>
<dbReference type="InterPro" id="IPR005302">
    <property type="entry name" value="MoCF_Sase_C"/>
</dbReference>
<proteinExistence type="predicted"/>
<accession>A0ABX8NHY7</accession>
<name>A0ABX8NHY7_9PSED</name>
<sequence length="267" mass="29634">MFLSALYRYPVKSAQAQRLQASMVGNLGLDGDRRWLVVEQENGRFLTQRAWPRLGQISASYGEQGQLLLQAPGQAPLEVPVPHADNSLRGVTIWRDTLRVPDAGDAAAAWLSELLGKAVRLVYCPEQRARYLPSGYGLNSDRAAFPDGFPLLLIGQASLDELSSRVGRPMEMLRFRPNLVVEGAEAFAEDRWKRIRIGDMTFRVLKPSVRCILTTLDPATGERSPDREPLTTLKTFREKEGDVLFGQNLAVDGEGELKVGMAVEVIE</sequence>
<evidence type="ECO:0000313" key="2">
    <source>
        <dbReference type="EMBL" id="QXH55168.1"/>
    </source>
</evidence>
<dbReference type="RefSeq" id="WP_217866624.1">
    <property type="nucleotide sequence ID" value="NZ_CP077077.1"/>
</dbReference>
<dbReference type="EMBL" id="CP077077">
    <property type="protein sequence ID" value="QXH55168.1"/>
    <property type="molecule type" value="Genomic_DNA"/>
</dbReference>
<dbReference type="PANTHER" id="PTHR14237:SF19">
    <property type="entry name" value="MITOCHONDRIAL AMIDOXIME REDUCING COMPONENT 1"/>
    <property type="match status" value="1"/>
</dbReference>
<reference evidence="2 3" key="1">
    <citation type="journal article" date="2021" name="Microorganisms">
        <title>The Ever-Expanding Pseudomonas Genus: Description of 43 New Species and Partition of the Pseudomonas putida Group.</title>
        <authorList>
            <person name="Girard L."/>
            <person name="Lood C."/>
            <person name="Hofte M."/>
            <person name="Vandamme P."/>
            <person name="Rokni-Zadeh H."/>
            <person name="van Noort V."/>
            <person name="Lavigne R."/>
            <person name="De Mot R."/>
        </authorList>
    </citation>
    <scope>NUCLEOTIDE SEQUENCE [LARGE SCALE GENOMIC DNA]</scope>
    <source>
        <strain evidence="2 3">COW77</strain>
    </source>
</reference>
<evidence type="ECO:0000313" key="3">
    <source>
        <dbReference type="Proteomes" id="UP000824010"/>
    </source>
</evidence>
<dbReference type="Pfam" id="PF03473">
    <property type="entry name" value="MOSC"/>
    <property type="match status" value="1"/>
</dbReference>